<sequence>MRIGKILKANYRYILAMTLIFFAGAGLGGIDRHALHPFMQSQLEHLKTIAGDIKQRNNPLYTTMQIFFNNFEVGIIYVPLLGIFFGLFPIFMIFTNGLLVGYVVSGITTEMHLSVWKVLLFGILPHGILEIPAFIFSASIAMKLGFVMIRPIPAMSRGQSLRYVVHEYIPVLIAVSAVLLVAACIEGFVTPVLMHAFLLQRQ</sequence>
<evidence type="ECO:0000256" key="1">
    <source>
        <dbReference type="SAM" id="Phobius"/>
    </source>
</evidence>
<keyword evidence="1" id="KW-0812">Transmembrane</keyword>
<keyword evidence="3" id="KW-1185">Reference proteome</keyword>
<dbReference type="Proteomes" id="UP000830167">
    <property type="component" value="Chromosome"/>
</dbReference>
<gene>
    <name evidence="2" type="ORF">LSG31_06740</name>
</gene>
<dbReference type="EMBL" id="CP089291">
    <property type="protein sequence ID" value="UOF91931.1"/>
    <property type="molecule type" value="Genomic_DNA"/>
</dbReference>
<evidence type="ECO:0000313" key="2">
    <source>
        <dbReference type="EMBL" id="UOF91931.1"/>
    </source>
</evidence>
<feature type="transmembrane region" description="Helical" evidence="1">
    <location>
        <begin position="12"/>
        <end position="30"/>
    </location>
</feature>
<evidence type="ECO:0000313" key="3">
    <source>
        <dbReference type="Proteomes" id="UP000830167"/>
    </source>
</evidence>
<dbReference type="InterPro" id="IPR002798">
    <property type="entry name" value="SpoIIM-like"/>
</dbReference>
<accession>A0ABY4CN65</accession>
<keyword evidence="1" id="KW-0472">Membrane</keyword>
<feature type="transmembrane region" description="Helical" evidence="1">
    <location>
        <begin position="116"/>
        <end position="149"/>
    </location>
</feature>
<dbReference type="RefSeq" id="WP_347438621.1">
    <property type="nucleotide sequence ID" value="NZ_CP089291.1"/>
</dbReference>
<feature type="transmembrane region" description="Helical" evidence="1">
    <location>
        <begin position="74"/>
        <end position="104"/>
    </location>
</feature>
<reference evidence="2" key="1">
    <citation type="submission" date="2021-12" db="EMBL/GenBank/DDBJ databases">
        <title>Alicyclobacillaceae gen. nov., sp. nov., isolated from chalcocite enrichment system.</title>
        <authorList>
            <person name="Jiang Z."/>
        </authorList>
    </citation>
    <scope>NUCLEOTIDE SEQUENCE</scope>
    <source>
        <strain evidence="2">MYW30-H2</strain>
    </source>
</reference>
<dbReference type="PANTHER" id="PTHR35337:SF1">
    <property type="entry name" value="SLR1478 PROTEIN"/>
    <property type="match status" value="1"/>
</dbReference>
<dbReference type="Pfam" id="PF01944">
    <property type="entry name" value="SpoIIM"/>
    <property type="match status" value="1"/>
</dbReference>
<organism evidence="2 3">
    <name type="scientific">Fodinisporobacter ferrooxydans</name>
    <dbReference type="NCBI Taxonomy" id="2901836"/>
    <lineage>
        <taxon>Bacteria</taxon>
        <taxon>Bacillati</taxon>
        <taxon>Bacillota</taxon>
        <taxon>Bacilli</taxon>
        <taxon>Bacillales</taxon>
        <taxon>Alicyclobacillaceae</taxon>
        <taxon>Fodinisporobacter</taxon>
    </lineage>
</organism>
<dbReference type="PANTHER" id="PTHR35337">
    <property type="entry name" value="SLR1478 PROTEIN"/>
    <property type="match status" value="1"/>
</dbReference>
<protein>
    <submittedName>
        <fullName evidence="2">Stage II sporulation protein M</fullName>
    </submittedName>
</protein>
<feature type="transmembrane region" description="Helical" evidence="1">
    <location>
        <begin position="169"/>
        <end position="199"/>
    </location>
</feature>
<proteinExistence type="predicted"/>
<name>A0ABY4CN65_9BACL</name>
<keyword evidence="1" id="KW-1133">Transmembrane helix</keyword>